<evidence type="ECO:0000259" key="1">
    <source>
        <dbReference type="PROSITE" id="PS50181"/>
    </source>
</evidence>
<dbReference type="SUPFAM" id="SSF81383">
    <property type="entry name" value="F-box domain"/>
    <property type="match status" value="1"/>
</dbReference>
<reference evidence="2" key="1">
    <citation type="submission" date="2020-01" db="EMBL/GenBank/DDBJ databases">
        <title>Genome sequence of Kobresia littledalei, the first chromosome-level genome in the family Cyperaceae.</title>
        <authorList>
            <person name="Qu G."/>
        </authorList>
    </citation>
    <scope>NUCLEOTIDE SEQUENCE</scope>
    <source>
        <strain evidence="2">C.B.Clarke</strain>
        <tissue evidence="2">Leaf</tissue>
    </source>
</reference>
<dbReference type="SUPFAM" id="SSF52047">
    <property type="entry name" value="RNI-like"/>
    <property type="match status" value="1"/>
</dbReference>
<name>A0A833RDG8_9POAL</name>
<dbReference type="PANTHER" id="PTHR34223:SF83">
    <property type="entry name" value="F-BOX DOMAIN-CONTAINING PROTEIN"/>
    <property type="match status" value="1"/>
</dbReference>
<dbReference type="InterPro" id="IPR055411">
    <property type="entry name" value="LRR_FXL15/At3g58940/PEG3-like"/>
</dbReference>
<organism evidence="2 3">
    <name type="scientific">Carex littledalei</name>
    <dbReference type="NCBI Taxonomy" id="544730"/>
    <lineage>
        <taxon>Eukaryota</taxon>
        <taxon>Viridiplantae</taxon>
        <taxon>Streptophyta</taxon>
        <taxon>Embryophyta</taxon>
        <taxon>Tracheophyta</taxon>
        <taxon>Spermatophyta</taxon>
        <taxon>Magnoliopsida</taxon>
        <taxon>Liliopsida</taxon>
        <taxon>Poales</taxon>
        <taxon>Cyperaceae</taxon>
        <taxon>Cyperoideae</taxon>
        <taxon>Cariceae</taxon>
        <taxon>Carex</taxon>
        <taxon>Carex subgen. Euthyceras</taxon>
    </lineage>
</organism>
<comment type="caution">
    <text evidence="2">The sequence shown here is derived from an EMBL/GenBank/DDBJ whole genome shotgun (WGS) entry which is preliminary data.</text>
</comment>
<dbReference type="Proteomes" id="UP000623129">
    <property type="component" value="Unassembled WGS sequence"/>
</dbReference>
<accession>A0A833RDG8</accession>
<dbReference type="PANTHER" id="PTHR34223">
    <property type="entry name" value="OS11G0201299 PROTEIN"/>
    <property type="match status" value="1"/>
</dbReference>
<dbReference type="InterPro" id="IPR032675">
    <property type="entry name" value="LRR_dom_sf"/>
</dbReference>
<dbReference type="AlphaFoldDB" id="A0A833RDG8"/>
<feature type="domain" description="F-box" evidence="1">
    <location>
        <begin position="71"/>
        <end position="107"/>
    </location>
</feature>
<evidence type="ECO:0000313" key="2">
    <source>
        <dbReference type="EMBL" id="KAF3333619.1"/>
    </source>
</evidence>
<dbReference type="InterPro" id="IPR001810">
    <property type="entry name" value="F-box_dom"/>
</dbReference>
<dbReference type="PROSITE" id="PS50181">
    <property type="entry name" value="FBOX"/>
    <property type="match status" value="1"/>
</dbReference>
<keyword evidence="3" id="KW-1185">Reference proteome</keyword>
<dbReference type="InterPro" id="IPR036047">
    <property type="entry name" value="F-box-like_dom_sf"/>
</dbReference>
<dbReference type="Pfam" id="PF00646">
    <property type="entry name" value="F-box"/>
    <property type="match status" value="1"/>
</dbReference>
<evidence type="ECO:0000313" key="3">
    <source>
        <dbReference type="Proteomes" id="UP000623129"/>
    </source>
</evidence>
<dbReference type="InterPro" id="IPR053197">
    <property type="entry name" value="F-box_SCFL_complex_component"/>
</dbReference>
<protein>
    <submittedName>
        <fullName evidence="2">Putative F-box/FBD/LRR-repeat protein</fullName>
    </submittedName>
</protein>
<dbReference type="Pfam" id="PF24758">
    <property type="entry name" value="LRR_At5g56370"/>
    <property type="match status" value="1"/>
</dbReference>
<sequence length="473" mass="54100">MPLHSFSPFSLCSLQGYWYRGTGTGYWYWGTGTGVLVLGYWYSVQGTGTGVMCGSYLTESLTEKRRKIAHVDRISNLPDPILILILSLLSTKESVQTSLLAKRFQNLWASVPVLGFDFDDFLPDDHSEYLDEDEENLCEYEENFTKFVDGVFEHREPSNLDSFKLKWKEDESDPTPATAWLETVAKLKPKFLSVHIFTENFNFEVPDSVFVCESLQELELELGFEAISPRSVNLPCLKKVTLDSIEIVDEVMQKLSGLPALEEMVLSYCQLNICDISSGTLKRLVLDGYHNDKTPPDISISTPSLLYLEVRSWTMGRIKFKKLESLVKACIHYHEFDDEDPLFLTGLSNVTYLELMLSEWGQLQMKDVLKEETTKFPTFNNLKTLKIGEWCMTDEFDVLAHFLFHASNLEKLTLLHRQSPAGQYKMEISLGLGDNVDIMEINGRKNDKIVNELVKRVDTHLKTRRKTNIISSS</sequence>
<gene>
    <name evidence="2" type="ORF">FCM35_KLT01310</name>
</gene>
<proteinExistence type="predicted"/>
<dbReference type="EMBL" id="SWLB01000010">
    <property type="protein sequence ID" value="KAF3333619.1"/>
    <property type="molecule type" value="Genomic_DNA"/>
</dbReference>
<dbReference type="OrthoDB" id="650312at2759"/>
<dbReference type="Gene3D" id="3.80.10.10">
    <property type="entry name" value="Ribonuclease Inhibitor"/>
    <property type="match status" value="1"/>
</dbReference>